<feature type="transmembrane region" description="Helical" evidence="13">
    <location>
        <begin position="801"/>
        <end position="824"/>
    </location>
</feature>
<dbReference type="PANTHER" id="PTHR43394:SF27">
    <property type="entry name" value="ATP-DEPENDENT TRANSLOCASE ABCB1-LIKE"/>
    <property type="match status" value="1"/>
</dbReference>
<feature type="domain" description="ABC transmembrane type-1" evidence="15">
    <location>
        <begin position="687"/>
        <end position="974"/>
    </location>
</feature>
<proteinExistence type="inferred from homology"/>
<evidence type="ECO:0000256" key="6">
    <source>
        <dbReference type="ARBA" id="ARBA00022741"/>
    </source>
</evidence>
<evidence type="ECO:0000256" key="10">
    <source>
        <dbReference type="ARBA" id="ARBA00057040"/>
    </source>
</evidence>
<feature type="transmembrane region" description="Helical" evidence="13">
    <location>
        <begin position="686"/>
        <end position="707"/>
    </location>
</feature>
<feature type="compositionally biased region" description="Basic and acidic residues" evidence="12">
    <location>
        <begin position="1"/>
        <end position="15"/>
    </location>
</feature>
<dbReference type="GO" id="GO:0005743">
    <property type="term" value="C:mitochondrial inner membrane"/>
    <property type="evidence" value="ECO:0007669"/>
    <property type="project" value="TreeGrafter"/>
</dbReference>
<evidence type="ECO:0000256" key="7">
    <source>
        <dbReference type="ARBA" id="ARBA00022840"/>
    </source>
</evidence>
<comment type="function">
    <text evidence="10">Pleiotropic ABC efflux transporter involved in the protection of the cells against a wide range of toxic compounds.</text>
</comment>
<dbReference type="AlphaFoldDB" id="A0A1L9PCJ6"/>
<keyword evidence="3" id="KW-0813">Transport</keyword>
<evidence type="ECO:0000256" key="5">
    <source>
        <dbReference type="ARBA" id="ARBA00022692"/>
    </source>
</evidence>
<dbReference type="GO" id="GO:0005524">
    <property type="term" value="F:ATP binding"/>
    <property type="evidence" value="ECO:0007669"/>
    <property type="project" value="UniProtKB-KW"/>
</dbReference>
<dbReference type="GO" id="GO:0015421">
    <property type="term" value="F:ABC-type oligopeptide transporter activity"/>
    <property type="evidence" value="ECO:0007669"/>
    <property type="project" value="TreeGrafter"/>
</dbReference>
<dbReference type="Pfam" id="PF00005">
    <property type="entry name" value="ABC_tran"/>
    <property type="match status" value="2"/>
</dbReference>
<feature type="region of interest" description="Disordered" evidence="12">
    <location>
        <begin position="1"/>
        <end position="23"/>
    </location>
</feature>
<dbReference type="Gene3D" id="3.40.50.300">
    <property type="entry name" value="P-loop containing nucleotide triphosphate hydrolases"/>
    <property type="match status" value="2"/>
</dbReference>
<dbReference type="SMART" id="SM00382">
    <property type="entry name" value="AAA"/>
    <property type="match status" value="2"/>
</dbReference>
<comment type="similarity">
    <text evidence="2">Belongs to the ABC transporter superfamily. ABCB family. Multidrug resistance exporter (TC 3.A.1.201) subfamily.</text>
</comment>
<evidence type="ECO:0000256" key="8">
    <source>
        <dbReference type="ARBA" id="ARBA00022989"/>
    </source>
</evidence>
<dbReference type="FunFam" id="1.20.1560.10:FF:000057">
    <property type="entry name" value="ABC multidrug transporter SitT"/>
    <property type="match status" value="1"/>
</dbReference>
<dbReference type="EMBL" id="KV878126">
    <property type="protein sequence ID" value="OJI99174.1"/>
    <property type="molecule type" value="Genomic_DNA"/>
</dbReference>
<feature type="transmembrane region" description="Helical" evidence="13">
    <location>
        <begin position="42"/>
        <end position="73"/>
    </location>
</feature>
<sequence length="1262" mass="137414">MEPSEGEKSNSRDGAVDLQQPENQPGFKDFVRIFHYADRLSMFLNILAFACAIGSGAALPLMTIVFGGFASKFAAFAGGSSDTGSFQSIINEYVLWFIYLFVGRFVVTLTANLAITVAGIRTTRALRQTYFEHLLRTEIWYYDTAKDSSPAVQISTNATRINQGIAEKLVLVIQGLAMFFSSFIVAIAVQWKLALITLSVVPAMFVAIGICLTIDAPIEAKITQIYSSGAALAQEALSSIKTVQAFSAQDSMIEKYDEYLAEAHEHAKKKLIPYGIMSGTIYFCIYSGNALAFWQGYRMFLSGEIDAVGSVFTVVFCTVIASTSINLFFPQIPAITSAIGAAAEFFRIMDKPSELDPLSDSGLKPDKCIGAIEVENVSFSYPSRPTAKVLQGLSLSIPAGKTTALVGASGSGKSTMVGLLERWYVPTEGCITVDGTDITKLNTKWLRSQISLVQQEPVLFQGTIFQNVAKGFLDSQKDLPYEEQRRLVQEACKSSYAHGFIQALPEGYSTCLGERGGTLSGGQKQRIAIARSIVSDPTILLLDEATSALDPYAERVVQDALNHVSSSRTTVMIAHRLSTVKNADNIAVVSNGRIVEQGTHEELIALDGNYAALVKAQNLHGSQERSQKGFSLEGKGFSIGDDSTPFDPTENEKQKPSDVSHSTDKRSIWEILFLILKEQKSIYRHLFVIAIGCILAAGTHPGQAILFSKLILVFTPNGEPKSGSANFYALMFFVIALGNLVAYTIVGGLCLVISQAVTRNYRSELFRRIINMDIEFFDQRENTSGALASNLLTVPNNIQELISVNIFVLLILIISLLASCGLALGYGWKLALVMIFAGLPVLIGAAFIQLRLEAKMNDNNEARFSDSASLAVEAVSAIRTVSSLTLESDLLIEYSQTLRGILRRSMKTLITATTIHAFAQSVDFLVMALGFWYGSRLMSSLEYSTEQFFVVFMGVLLAGQGAAQFLAGAGSITRAKSAGTFLLGLRDRVPRIRVTDENKDNGPDGKGGIALDNVEFSYPGRTSPVIQGASIQIPSGQFVAFVGHSGCGKSTLISLLERYYDPTSGEIRLGDQNIQNFSPKLYRAQMSLVQQEPVLFQGTVMENIALGALKEPTEEEIHEAAKQANAYDFISSLPQSFNTPSGKQGTSFSGGQRQRIALARALIRRPKLLLLDEATSALDTQSERIVQAALDKVGKMDGRTTIAVAHRLSTIRDADVIYVFGDGKIIEVGTHTELQQQRGLYWQMCLAQSLDKAVEKGPEEIH</sequence>
<feature type="domain" description="ABC transporter" evidence="14">
    <location>
        <begin position="372"/>
        <end position="616"/>
    </location>
</feature>
<dbReference type="InterPro" id="IPR011527">
    <property type="entry name" value="ABC1_TM_dom"/>
</dbReference>
<dbReference type="RefSeq" id="XP_040664937.1">
    <property type="nucleotide sequence ID" value="XM_040808158.1"/>
</dbReference>
<comment type="subcellular location">
    <subcellularLocation>
        <location evidence="1">Cell membrane</location>
        <topology evidence="1">Multi-pass membrane protein</topology>
    </subcellularLocation>
</comment>
<keyword evidence="4" id="KW-1003">Cell membrane</keyword>
<dbReference type="VEuPathDB" id="FungiDB:ASPVEDRAFT_148310"/>
<reference evidence="17" key="1">
    <citation type="journal article" date="2017" name="Genome Biol.">
        <title>Comparative genomics reveals high biological diversity and specific adaptations in the industrially and medically important fungal genus Aspergillus.</title>
        <authorList>
            <person name="de Vries R.P."/>
            <person name="Riley R."/>
            <person name="Wiebenga A."/>
            <person name="Aguilar-Osorio G."/>
            <person name="Amillis S."/>
            <person name="Uchima C.A."/>
            <person name="Anderluh G."/>
            <person name="Asadollahi M."/>
            <person name="Askin M."/>
            <person name="Barry K."/>
            <person name="Battaglia E."/>
            <person name="Bayram O."/>
            <person name="Benocci T."/>
            <person name="Braus-Stromeyer S.A."/>
            <person name="Caldana C."/>
            <person name="Canovas D."/>
            <person name="Cerqueira G.C."/>
            <person name="Chen F."/>
            <person name="Chen W."/>
            <person name="Choi C."/>
            <person name="Clum A."/>
            <person name="Dos Santos R.A."/>
            <person name="Damasio A.R."/>
            <person name="Diallinas G."/>
            <person name="Emri T."/>
            <person name="Fekete E."/>
            <person name="Flipphi M."/>
            <person name="Freyberg S."/>
            <person name="Gallo A."/>
            <person name="Gournas C."/>
            <person name="Habgood R."/>
            <person name="Hainaut M."/>
            <person name="Harispe M.L."/>
            <person name="Henrissat B."/>
            <person name="Hilden K.S."/>
            <person name="Hope R."/>
            <person name="Hossain A."/>
            <person name="Karabika E."/>
            <person name="Karaffa L."/>
            <person name="Karanyi Z."/>
            <person name="Krasevec N."/>
            <person name="Kuo A."/>
            <person name="Kusch H."/>
            <person name="LaButti K."/>
            <person name="Lagendijk E.L."/>
            <person name="Lapidus A."/>
            <person name="Levasseur A."/>
            <person name="Lindquist E."/>
            <person name="Lipzen A."/>
            <person name="Logrieco A.F."/>
            <person name="MacCabe A."/>
            <person name="Maekelae M.R."/>
            <person name="Malavazi I."/>
            <person name="Melin P."/>
            <person name="Meyer V."/>
            <person name="Mielnichuk N."/>
            <person name="Miskei M."/>
            <person name="Molnar A.P."/>
            <person name="Mule G."/>
            <person name="Ngan C.Y."/>
            <person name="Orejas M."/>
            <person name="Orosz E."/>
            <person name="Ouedraogo J.P."/>
            <person name="Overkamp K.M."/>
            <person name="Park H.-S."/>
            <person name="Perrone G."/>
            <person name="Piumi F."/>
            <person name="Punt P.J."/>
            <person name="Ram A.F."/>
            <person name="Ramon A."/>
            <person name="Rauscher S."/>
            <person name="Record E."/>
            <person name="Riano-Pachon D.M."/>
            <person name="Robert V."/>
            <person name="Roehrig J."/>
            <person name="Ruller R."/>
            <person name="Salamov A."/>
            <person name="Salih N.S."/>
            <person name="Samson R.A."/>
            <person name="Sandor E."/>
            <person name="Sanguinetti M."/>
            <person name="Schuetze T."/>
            <person name="Sepcic K."/>
            <person name="Shelest E."/>
            <person name="Sherlock G."/>
            <person name="Sophianopoulou V."/>
            <person name="Squina F.M."/>
            <person name="Sun H."/>
            <person name="Susca A."/>
            <person name="Todd R.B."/>
            <person name="Tsang A."/>
            <person name="Unkles S.E."/>
            <person name="van de Wiele N."/>
            <person name="van Rossen-Uffink D."/>
            <person name="Oliveira J.V."/>
            <person name="Vesth T.C."/>
            <person name="Visser J."/>
            <person name="Yu J.-H."/>
            <person name="Zhou M."/>
            <person name="Andersen M.R."/>
            <person name="Archer D.B."/>
            <person name="Baker S.E."/>
            <person name="Benoit I."/>
            <person name="Brakhage A.A."/>
            <person name="Braus G.H."/>
            <person name="Fischer R."/>
            <person name="Frisvad J.C."/>
            <person name="Goldman G.H."/>
            <person name="Houbraken J."/>
            <person name="Oakley B."/>
            <person name="Pocsi I."/>
            <person name="Scazzocchio C."/>
            <person name="Seiboth B."/>
            <person name="vanKuyk P.A."/>
            <person name="Wortman J."/>
            <person name="Dyer P.S."/>
            <person name="Grigoriev I.V."/>
        </authorList>
    </citation>
    <scope>NUCLEOTIDE SEQUENCE [LARGE SCALE GENOMIC DNA]</scope>
    <source>
        <strain evidence="17">CBS 583.65</strain>
    </source>
</reference>
<dbReference type="InterPro" id="IPR003439">
    <property type="entry name" value="ABC_transporter-like_ATP-bd"/>
</dbReference>
<feature type="transmembrane region" description="Helical" evidence="13">
    <location>
        <begin position="727"/>
        <end position="753"/>
    </location>
</feature>
<evidence type="ECO:0000256" key="3">
    <source>
        <dbReference type="ARBA" id="ARBA00022448"/>
    </source>
</evidence>
<dbReference type="InterPro" id="IPR017871">
    <property type="entry name" value="ABC_transporter-like_CS"/>
</dbReference>
<dbReference type="CDD" id="cd18577">
    <property type="entry name" value="ABC_6TM_Pgp_ABCB1_D1_like"/>
    <property type="match status" value="1"/>
</dbReference>
<evidence type="ECO:0000313" key="17">
    <source>
        <dbReference type="Proteomes" id="UP000184073"/>
    </source>
</evidence>
<protein>
    <recommendedName>
        <fullName evidence="11">ABC multidrug transporter atrC</fullName>
    </recommendedName>
</protein>
<dbReference type="SUPFAM" id="SSF52540">
    <property type="entry name" value="P-loop containing nucleoside triphosphate hydrolases"/>
    <property type="match status" value="2"/>
</dbReference>
<dbReference type="GO" id="GO:0005886">
    <property type="term" value="C:plasma membrane"/>
    <property type="evidence" value="ECO:0007669"/>
    <property type="project" value="UniProtKB-SubCell"/>
</dbReference>
<dbReference type="InterPro" id="IPR027417">
    <property type="entry name" value="P-loop_NTPase"/>
</dbReference>
<evidence type="ECO:0000259" key="15">
    <source>
        <dbReference type="PROSITE" id="PS50929"/>
    </source>
</evidence>
<dbReference type="PROSITE" id="PS50893">
    <property type="entry name" value="ABC_TRANSPORTER_2"/>
    <property type="match status" value="2"/>
</dbReference>
<evidence type="ECO:0000256" key="11">
    <source>
        <dbReference type="ARBA" id="ARBA00069002"/>
    </source>
</evidence>
<dbReference type="GO" id="GO:0090374">
    <property type="term" value="P:oligopeptide export from mitochondrion"/>
    <property type="evidence" value="ECO:0007669"/>
    <property type="project" value="TreeGrafter"/>
</dbReference>
<feature type="transmembrane region" description="Helical" evidence="13">
    <location>
        <begin position="169"/>
        <end position="189"/>
    </location>
</feature>
<feature type="region of interest" description="Disordered" evidence="12">
    <location>
        <begin position="624"/>
        <end position="661"/>
    </location>
</feature>
<accession>A0A1L9PCJ6</accession>
<feature type="compositionally biased region" description="Basic and acidic residues" evidence="12">
    <location>
        <begin position="650"/>
        <end position="661"/>
    </location>
</feature>
<dbReference type="CDD" id="cd03249">
    <property type="entry name" value="ABC_MTABC3_MDL1_MDL2"/>
    <property type="match status" value="2"/>
</dbReference>
<dbReference type="PROSITE" id="PS00211">
    <property type="entry name" value="ABC_TRANSPORTER_1"/>
    <property type="match status" value="2"/>
</dbReference>
<dbReference type="Proteomes" id="UP000184073">
    <property type="component" value="Unassembled WGS sequence"/>
</dbReference>
<dbReference type="STRING" id="1036611.A0A1L9PCJ6"/>
<feature type="transmembrane region" description="Helical" evidence="13">
    <location>
        <begin position="271"/>
        <end position="295"/>
    </location>
</feature>
<name>A0A1L9PCJ6_ASPVE</name>
<dbReference type="FunFam" id="3.40.50.300:FF:000251">
    <property type="entry name" value="ABC transporter B family member 19"/>
    <property type="match status" value="1"/>
</dbReference>
<feature type="transmembrane region" description="Helical" evidence="13">
    <location>
        <begin position="307"/>
        <end position="329"/>
    </location>
</feature>
<dbReference type="PROSITE" id="PS50929">
    <property type="entry name" value="ABC_TM1F"/>
    <property type="match status" value="2"/>
</dbReference>
<keyword evidence="5 13" id="KW-0812">Transmembrane</keyword>
<dbReference type="CDD" id="cd18578">
    <property type="entry name" value="ABC_6TM_Pgp_ABCB1_D2_like"/>
    <property type="match status" value="1"/>
</dbReference>
<keyword evidence="8 13" id="KW-1133">Transmembrane helix</keyword>
<feature type="transmembrane region" description="Helical" evidence="13">
    <location>
        <begin position="93"/>
        <end position="120"/>
    </location>
</feature>
<dbReference type="InterPro" id="IPR039421">
    <property type="entry name" value="Type_1_exporter"/>
</dbReference>
<evidence type="ECO:0000256" key="2">
    <source>
        <dbReference type="ARBA" id="ARBA00007577"/>
    </source>
</evidence>
<dbReference type="SUPFAM" id="SSF90123">
    <property type="entry name" value="ABC transporter transmembrane region"/>
    <property type="match status" value="2"/>
</dbReference>
<dbReference type="Pfam" id="PF00664">
    <property type="entry name" value="ABC_membrane"/>
    <property type="match status" value="2"/>
</dbReference>
<evidence type="ECO:0000256" key="9">
    <source>
        <dbReference type="ARBA" id="ARBA00023136"/>
    </source>
</evidence>
<dbReference type="PANTHER" id="PTHR43394">
    <property type="entry name" value="ATP-DEPENDENT PERMEASE MDL1, MITOCHONDRIAL"/>
    <property type="match status" value="1"/>
</dbReference>
<evidence type="ECO:0000256" key="13">
    <source>
        <dbReference type="SAM" id="Phobius"/>
    </source>
</evidence>
<dbReference type="InterPro" id="IPR036640">
    <property type="entry name" value="ABC1_TM_sf"/>
</dbReference>
<feature type="transmembrane region" description="Helical" evidence="13">
    <location>
        <begin position="909"/>
        <end position="933"/>
    </location>
</feature>
<dbReference type="Gene3D" id="1.20.1560.10">
    <property type="entry name" value="ABC transporter type 1, transmembrane domain"/>
    <property type="match status" value="2"/>
</dbReference>
<evidence type="ECO:0000256" key="4">
    <source>
        <dbReference type="ARBA" id="ARBA00022475"/>
    </source>
</evidence>
<feature type="transmembrane region" description="Helical" evidence="13">
    <location>
        <begin position="195"/>
        <end position="214"/>
    </location>
</feature>
<evidence type="ECO:0000313" key="16">
    <source>
        <dbReference type="EMBL" id="OJI99174.1"/>
    </source>
</evidence>
<keyword evidence="9 13" id="KW-0472">Membrane</keyword>
<dbReference type="GO" id="GO:0016887">
    <property type="term" value="F:ATP hydrolysis activity"/>
    <property type="evidence" value="ECO:0007669"/>
    <property type="project" value="InterPro"/>
</dbReference>
<dbReference type="InterPro" id="IPR003593">
    <property type="entry name" value="AAA+_ATPase"/>
</dbReference>
<feature type="transmembrane region" description="Helical" evidence="13">
    <location>
        <begin position="830"/>
        <end position="850"/>
    </location>
</feature>
<organism evidence="16 17">
    <name type="scientific">Aspergillus versicolor CBS 583.65</name>
    <dbReference type="NCBI Taxonomy" id="1036611"/>
    <lineage>
        <taxon>Eukaryota</taxon>
        <taxon>Fungi</taxon>
        <taxon>Dikarya</taxon>
        <taxon>Ascomycota</taxon>
        <taxon>Pezizomycotina</taxon>
        <taxon>Eurotiomycetes</taxon>
        <taxon>Eurotiomycetidae</taxon>
        <taxon>Eurotiales</taxon>
        <taxon>Aspergillaceae</taxon>
        <taxon>Aspergillus</taxon>
        <taxon>Aspergillus subgen. Nidulantes</taxon>
    </lineage>
</organism>
<evidence type="ECO:0000256" key="1">
    <source>
        <dbReference type="ARBA" id="ARBA00004651"/>
    </source>
</evidence>
<dbReference type="GeneID" id="63723669"/>
<gene>
    <name evidence="16" type="ORF">ASPVEDRAFT_148310</name>
</gene>
<feature type="domain" description="ABC transmembrane type-1" evidence="15">
    <location>
        <begin position="46"/>
        <end position="337"/>
    </location>
</feature>
<evidence type="ECO:0000259" key="14">
    <source>
        <dbReference type="PROSITE" id="PS50893"/>
    </source>
</evidence>
<evidence type="ECO:0000256" key="12">
    <source>
        <dbReference type="SAM" id="MobiDB-lite"/>
    </source>
</evidence>
<keyword evidence="17" id="KW-1185">Reference proteome</keyword>
<dbReference type="FunFam" id="3.40.50.300:FF:000913">
    <property type="entry name" value="ABC multidrug transporter SitT"/>
    <property type="match status" value="1"/>
</dbReference>
<dbReference type="OrthoDB" id="6500128at2759"/>
<keyword evidence="7" id="KW-0067">ATP-binding</keyword>
<feature type="domain" description="ABC transporter" evidence="14">
    <location>
        <begin position="1009"/>
        <end position="1247"/>
    </location>
</feature>
<keyword evidence="6" id="KW-0547">Nucleotide-binding</keyword>
<feature type="transmembrane region" description="Helical" evidence="13">
    <location>
        <begin position="948"/>
        <end position="967"/>
    </location>
</feature>